<proteinExistence type="predicted"/>
<reference evidence="1" key="1">
    <citation type="journal article" date="2014" name="Int. J. Syst. Evol. Microbiol.">
        <title>Complete genome sequence of Corynebacterium casei LMG S-19264T (=DSM 44701T), isolated from a smear-ripened cheese.</title>
        <authorList>
            <consortium name="US DOE Joint Genome Institute (JGI-PGF)"/>
            <person name="Walter F."/>
            <person name="Albersmeier A."/>
            <person name="Kalinowski J."/>
            <person name="Ruckert C."/>
        </authorList>
    </citation>
    <scope>NUCLEOTIDE SEQUENCE</scope>
    <source>
        <strain evidence="1">JCM 12289</strain>
    </source>
</reference>
<name>A0AAV3SGY5_HALDO</name>
<dbReference type="EMBL" id="BAAADN010000031">
    <property type="protein sequence ID" value="GAA0464316.1"/>
    <property type="molecule type" value="Genomic_DNA"/>
</dbReference>
<dbReference type="AlphaFoldDB" id="A0AAV3SGY5"/>
<dbReference type="Proteomes" id="UP001500962">
    <property type="component" value="Unassembled WGS sequence"/>
</dbReference>
<gene>
    <name evidence="1" type="ORF">GCM10008985_21440</name>
</gene>
<reference evidence="1" key="2">
    <citation type="submission" date="2023-12" db="EMBL/GenBank/DDBJ databases">
        <authorList>
            <person name="Sun Q."/>
            <person name="Inoue M."/>
        </authorList>
    </citation>
    <scope>NUCLEOTIDE SEQUENCE</scope>
    <source>
        <strain evidence="1">JCM 12289</strain>
    </source>
</reference>
<accession>A0AAV3SGY5</accession>
<evidence type="ECO:0000313" key="2">
    <source>
        <dbReference type="Proteomes" id="UP001500962"/>
    </source>
</evidence>
<organism evidence="1 2">
    <name type="scientific">Halococcus dombrowskii</name>
    <dbReference type="NCBI Taxonomy" id="179637"/>
    <lineage>
        <taxon>Archaea</taxon>
        <taxon>Methanobacteriati</taxon>
        <taxon>Methanobacteriota</taxon>
        <taxon>Stenosarchaea group</taxon>
        <taxon>Halobacteria</taxon>
        <taxon>Halobacteriales</taxon>
        <taxon>Halococcaceae</taxon>
        <taxon>Halococcus</taxon>
    </lineage>
</organism>
<sequence>MQAGETLRMDEERRIPPFAEDILTVLTDAAGGTGEELPRDEAIEVITDNERFDKADAEAAVESLQSRGYVYYVGEYIRITPTD</sequence>
<protein>
    <submittedName>
        <fullName evidence="1">Uncharacterized protein</fullName>
    </submittedName>
</protein>
<evidence type="ECO:0000313" key="1">
    <source>
        <dbReference type="EMBL" id="GAA0464316.1"/>
    </source>
</evidence>
<comment type="caution">
    <text evidence="1">The sequence shown here is derived from an EMBL/GenBank/DDBJ whole genome shotgun (WGS) entry which is preliminary data.</text>
</comment>